<keyword evidence="7" id="KW-1185">Reference proteome</keyword>
<keyword evidence="2" id="KW-0479">Metal-binding</keyword>
<dbReference type="GO" id="GO:0008486">
    <property type="term" value="F:diphosphoinositol-polyphosphate diphosphatase activity"/>
    <property type="evidence" value="ECO:0007669"/>
    <property type="project" value="TreeGrafter"/>
</dbReference>
<dbReference type="PANTHER" id="PTHR12629">
    <property type="entry name" value="DIPHOSPHOINOSITOL POLYPHOSPHATE PHOSPHOHYDROLASE"/>
    <property type="match status" value="1"/>
</dbReference>
<dbReference type="InterPro" id="IPR000086">
    <property type="entry name" value="NUDIX_hydrolase_dom"/>
</dbReference>
<dbReference type="InterPro" id="IPR047198">
    <property type="entry name" value="DDP-like_NUDIX"/>
</dbReference>
<evidence type="ECO:0000256" key="3">
    <source>
        <dbReference type="ARBA" id="ARBA00022801"/>
    </source>
</evidence>
<name>A0A1H9DFG4_9RHOB</name>
<keyword evidence="4" id="KW-0460">Magnesium</keyword>
<evidence type="ECO:0000313" key="6">
    <source>
        <dbReference type="EMBL" id="SEQ12255.1"/>
    </source>
</evidence>
<keyword evidence="3" id="KW-0378">Hydrolase</keyword>
<dbReference type="STRING" id="657014.SAMN04488092_104137"/>
<accession>A0A1H9DFG4</accession>
<dbReference type="InterPro" id="IPR015797">
    <property type="entry name" value="NUDIX_hydrolase-like_dom_sf"/>
</dbReference>
<dbReference type="Proteomes" id="UP000198634">
    <property type="component" value="Unassembled WGS sequence"/>
</dbReference>
<organism evidence="6 7">
    <name type="scientific">Thalassovita taeanensis</name>
    <dbReference type="NCBI Taxonomy" id="657014"/>
    <lineage>
        <taxon>Bacteria</taxon>
        <taxon>Pseudomonadati</taxon>
        <taxon>Pseudomonadota</taxon>
        <taxon>Alphaproteobacteria</taxon>
        <taxon>Rhodobacterales</taxon>
        <taxon>Roseobacteraceae</taxon>
        <taxon>Thalassovita</taxon>
    </lineage>
</organism>
<dbReference type="GO" id="GO:0034431">
    <property type="term" value="F:bis(5'-adenosyl)-hexaphosphatase activity"/>
    <property type="evidence" value="ECO:0007669"/>
    <property type="project" value="TreeGrafter"/>
</dbReference>
<dbReference type="AlphaFoldDB" id="A0A1H9DFG4"/>
<dbReference type="GO" id="GO:0071543">
    <property type="term" value="P:diphosphoinositol polyphosphate metabolic process"/>
    <property type="evidence" value="ECO:0007669"/>
    <property type="project" value="TreeGrafter"/>
</dbReference>
<feature type="domain" description="Nudix hydrolase" evidence="5">
    <location>
        <begin position="20"/>
        <end position="152"/>
    </location>
</feature>
<protein>
    <submittedName>
        <fullName evidence="6">8-oxo-dGTP pyrophosphatase MutT, NUDIX family</fullName>
    </submittedName>
</protein>
<evidence type="ECO:0000313" key="7">
    <source>
        <dbReference type="Proteomes" id="UP000198634"/>
    </source>
</evidence>
<dbReference type="GO" id="GO:0034432">
    <property type="term" value="F:bis(5'-adenosyl)-pentaphosphatase activity"/>
    <property type="evidence" value="ECO:0007669"/>
    <property type="project" value="TreeGrafter"/>
</dbReference>
<proteinExistence type="predicted"/>
<dbReference type="SUPFAM" id="SSF55811">
    <property type="entry name" value="Nudix"/>
    <property type="match status" value="1"/>
</dbReference>
<dbReference type="PROSITE" id="PS51462">
    <property type="entry name" value="NUDIX"/>
    <property type="match status" value="1"/>
</dbReference>
<dbReference type="GO" id="GO:0005737">
    <property type="term" value="C:cytoplasm"/>
    <property type="evidence" value="ECO:0007669"/>
    <property type="project" value="TreeGrafter"/>
</dbReference>
<gene>
    <name evidence="6" type="ORF">SAMN04488092_104137</name>
</gene>
<sequence>MHDRPKKTGPETAQPIAIPSRMMQVAALCYKGKGKDRKVLLITSRGTGRWIIPKGWPITGKSSPEAALQEAWEEAGVKAATVDKTAIGTYRYDKILDDGGFIPVEAHVFALRVEKLSDAYPEAHERRRRWLRPKEAARMVDEPELKKILKNI</sequence>
<dbReference type="GO" id="GO:0000298">
    <property type="term" value="F:endopolyphosphatase activity"/>
    <property type="evidence" value="ECO:0007669"/>
    <property type="project" value="TreeGrafter"/>
</dbReference>
<dbReference type="PANTHER" id="PTHR12629:SF0">
    <property type="entry name" value="DIPHOSPHOINOSITOL-POLYPHOSPHATE DIPHOSPHATASE"/>
    <property type="match status" value="1"/>
</dbReference>
<evidence type="ECO:0000259" key="5">
    <source>
        <dbReference type="PROSITE" id="PS51462"/>
    </source>
</evidence>
<dbReference type="GO" id="GO:0046872">
    <property type="term" value="F:metal ion binding"/>
    <property type="evidence" value="ECO:0007669"/>
    <property type="project" value="UniProtKB-KW"/>
</dbReference>
<dbReference type="Pfam" id="PF00293">
    <property type="entry name" value="NUDIX"/>
    <property type="match status" value="1"/>
</dbReference>
<dbReference type="EMBL" id="FOEP01000004">
    <property type="protein sequence ID" value="SEQ12255.1"/>
    <property type="molecule type" value="Genomic_DNA"/>
</dbReference>
<reference evidence="6 7" key="1">
    <citation type="submission" date="2016-10" db="EMBL/GenBank/DDBJ databases">
        <authorList>
            <person name="de Groot N.N."/>
        </authorList>
    </citation>
    <scope>NUCLEOTIDE SEQUENCE [LARGE SCALE GENOMIC DNA]</scope>
    <source>
        <strain evidence="6 7">DSM 22007</strain>
    </source>
</reference>
<dbReference type="GO" id="GO:1901907">
    <property type="term" value="P:diadenosine pentaphosphate catabolic process"/>
    <property type="evidence" value="ECO:0007669"/>
    <property type="project" value="TreeGrafter"/>
</dbReference>
<dbReference type="GO" id="GO:1901911">
    <property type="term" value="P:adenosine 5'-(hexahydrogen pentaphosphate) catabolic process"/>
    <property type="evidence" value="ECO:0007669"/>
    <property type="project" value="TreeGrafter"/>
</dbReference>
<evidence type="ECO:0000256" key="4">
    <source>
        <dbReference type="ARBA" id="ARBA00022842"/>
    </source>
</evidence>
<evidence type="ECO:0000256" key="2">
    <source>
        <dbReference type="ARBA" id="ARBA00022723"/>
    </source>
</evidence>
<dbReference type="Gene3D" id="3.90.79.10">
    <property type="entry name" value="Nucleoside Triphosphate Pyrophosphohydrolase"/>
    <property type="match status" value="1"/>
</dbReference>
<dbReference type="GO" id="GO:1901909">
    <property type="term" value="P:diadenosine hexaphosphate catabolic process"/>
    <property type="evidence" value="ECO:0007669"/>
    <property type="project" value="TreeGrafter"/>
</dbReference>
<evidence type="ECO:0000256" key="1">
    <source>
        <dbReference type="ARBA" id="ARBA00001946"/>
    </source>
</evidence>
<dbReference type="CDD" id="cd04666">
    <property type="entry name" value="NUDIX_DIPP2_like_Nudt4"/>
    <property type="match status" value="1"/>
</dbReference>
<comment type="cofactor">
    <cofactor evidence="1">
        <name>Mg(2+)</name>
        <dbReference type="ChEBI" id="CHEBI:18420"/>
    </cofactor>
</comment>